<comment type="caution">
    <text evidence="1">The sequence shown here is derived from an EMBL/GenBank/DDBJ whole genome shotgun (WGS) entry which is preliminary data.</text>
</comment>
<dbReference type="Gene3D" id="3.40.50.1820">
    <property type="entry name" value="alpha/beta hydrolase"/>
    <property type="match status" value="2"/>
</dbReference>
<dbReference type="SUPFAM" id="SSF53474">
    <property type="entry name" value="alpha/beta-Hydrolases"/>
    <property type="match status" value="1"/>
</dbReference>
<dbReference type="Proteomes" id="UP001642484">
    <property type="component" value="Unassembled WGS sequence"/>
</dbReference>
<sequence>MACFAMGVFLLSLLHTAGGVGATPLRFSVSGQSAGGSMAVNHLFAYSSHVDGATIAAGSPYGCGVQPDEEDRCYYGHVDIKASIAWVYWRHEQGLIDDPANLKNIPVLLFNGKWDECVYTRVMQDTYKQLRFFMNESMIFQRFSTHAAHVWSLDNGQCSCGTCSDFVGSLECCDVNNCNYDLSGDSLRAFYGEIKPRKVAHPTLVHVDQWKYLPPEATFNATIGELPRGGLWKFALVYVPESCKERVDSCRIHVNYHGCIKKRLDRRRLWATSINLNEYAEANDIIVVYPQAAGSHGEGIGCWNWGDEKADHYFDTRRAVQLRTIMNLLEDLPNAIQNAKNVEELGNVEEDSEDANVSVASLVV</sequence>
<gene>
    <name evidence="1" type="ORF">CCMP2556_LOCUS2854</name>
</gene>
<protein>
    <submittedName>
        <fullName evidence="1">Uncharacterized protein</fullName>
    </submittedName>
</protein>
<keyword evidence="2" id="KW-1185">Reference proteome</keyword>
<evidence type="ECO:0000313" key="2">
    <source>
        <dbReference type="Proteomes" id="UP001642484"/>
    </source>
</evidence>
<organism evidence="1 2">
    <name type="scientific">Durusdinium trenchii</name>
    <dbReference type="NCBI Taxonomy" id="1381693"/>
    <lineage>
        <taxon>Eukaryota</taxon>
        <taxon>Sar</taxon>
        <taxon>Alveolata</taxon>
        <taxon>Dinophyceae</taxon>
        <taxon>Suessiales</taxon>
        <taxon>Symbiodiniaceae</taxon>
        <taxon>Durusdinium</taxon>
    </lineage>
</organism>
<proteinExistence type="predicted"/>
<reference evidence="1 2" key="1">
    <citation type="submission" date="2024-02" db="EMBL/GenBank/DDBJ databases">
        <authorList>
            <person name="Chen Y."/>
            <person name="Shah S."/>
            <person name="Dougan E. K."/>
            <person name="Thang M."/>
            <person name="Chan C."/>
        </authorList>
    </citation>
    <scope>NUCLEOTIDE SEQUENCE [LARGE SCALE GENOMIC DNA]</scope>
</reference>
<dbReference type="EMBL" id="CAXAMN010001113">
    <property type="protein sequence ID" value="CAK8992418.1"/>
    <property type="molecule type" value="Genomic_DNA"/>
</dbReference>
<name>A0ABP0HRS1_9DINO</name>
<accession>A0ABP0HRS1</accession>
<evidence type="ECO:0000313" key="1">
    <source>
        <dbReference type="EMBL" id="CAK8992418.1"/>
    </source>
</evidence>
<dbReference type="InterPro" id="IPR029058">
    <property type="entry name" value="AB_hydrolase_fold"/>
</dbReference>